<dbReference type="AlphaFoldDB" id="N1QRE4"/>
<organism evidence="1">
    <name type="scientific">Aegilops tauschii</name>
    <name type="common">Tausch's goatgrass</name>
    <name type="synonym">Aegilops squarrosa</name>
    <dbReference type="NCBI Taxonomy" id="37682"/>
    <lineage>
        <taxon>Eukaryota</taxon>
        <taxon>Viridiplantae</taxon>
        <taxon>Streptophyta</taxon>
        <taxon>Embryophyta</taxon>
        <taxon>Tracheophyta</taxon>
        <taxon>Spermatophyta</taxon>
        <taxon>Magnoliopsida</taxon>
        <taxon>Liliopsida</taxon>
        <taxon>Poales</taxon>
        <taxon>Poaceae</taxon>
        <taxon>BOP clade</taxon>
        <taxon>Pooideae</taxon>
        <taxon>Triticodae</taxon>
        <taxon>Triticeae</taxon>
        <taxon>Triticinae</taxon>
        <taxon>Aegilops</taxon>
    </lineage>
</organism>
<dbReference type="EnsemblPlants" id="EMT02595">
    <property type="protein sequence ID" value="EMT02595"/>
    <property type="gene ID" value="F775_23995"/>
</dbReference>
<protein>
    <submittedName>
        <fullName evidence="1">Uncharacterized protein</fullName>
    </submittedName>
</protein>
<sequence>MGRAGRGRSRRWAPCASCLLGRRYDPIRRGGNLRVRQRGRGPVAREATVVDHSECIGANAAFGVGEAQATCCKRQMVTYSRRKVKRKCIDVGPILVSDEVSGVWLLLNFRHHQLLEGRWDGRQRHSIRGCVDLVMLEHGNGKHHLHHDISSSQFTFLPKDFLLCCQYHWAWGLDFVNIKIWVLTSKRVVDLFT</sequence>
<name>N1QRE4_AEGTA</name>
<evidence type="ECO:0000313" key="1">
    <source>
        <dbReference type="EnsemblPlants" id="EMT02595"/>
    </source>
</evidence>
<accession>N1QRE4</accession>
<reference evidence="1" key="1">
    <citation type="submission" date="2015-06" db="UniProtKB">
        <authorList>
            <consortium name="EnsemblPlants"/>
        </authorList>
    </citation>
    <scope>IDENTIFICATION</scope>
</reference>
<proteinExistence type="predicted"/>